<dbReference type="STRING" id="1121357.SAMN05661109_00227"/>
<dbReference type="RefSeq" id="WP_231910172.1">
    <property type="nucleotide sequence ID" value="NZ_CP047199.1"/>
</dbReference>
<dbReference type="Proteomes" id="UP000198929">
    <property type="component" value="Unassembled WGS sequence"/>
</dbReference>
<evidence type="ECO:0000313" key="2">
    <source>
        <dbReference type="Proteomes" id="UP000198929"/>
    </source>
</evidence>
<sequence length="203" mass="21632">MILQFSPTLIVVPGSPAMVSDLAPADPAGEQLRQSVAQALSLVDDRPCEIVGSSDPRWRTKLCGSFAAWGAPQVSVGTGYDLAELIGRYVLGEKATAKTPFRSELFPLNPDAVTVVVLDGPAGLTPRAPLALVDGAAEVHGAFQRLLEGLHEEFTAQQLTSSGVIEPDLWLQLAQLRPVRATLLCADDTLGVGRYVACWEVEQ</sequence>
<name>A0A1H9P785_9CORY</name>
<keyword evidence="2" id="KW-1185">Reference proteome</keyword>
<reference evidence="2" key="1">
    <citation type="submission" date="2016-10" db="EMBL/GenBank/DDBJ databases">
        <authorList>
            <person name="Varghese N."/>
            <person name="Submissions S."/>
        </authorList>
    </citation>
    <scope>NUCLEOTIDE SEQUENCE [LARGE SCALE GENOMIC DNA]</scope>
    <source>
        <strain evidence="2">DSM 20524</strain>
    </source>
</reference>
<evidence type="ECO:0000313" key="1">
    <source>
        <dbReference type="EMBL" id="SER43669.1"/>
    </source>
</evidence>
<dbReference type="AlphaFoldDB" id="A0A1H9P785"/>
<dbReference type="EMBL" id="FOGQ01000001">
    <property type="protein sequence ID" value="SER43669.1"/>
    <property type="molecule type" value="Genomic_DNA"/>
</dbReference>
<gene>
    <name evidence="1" type="ORF">SAMN05661109_00227</name>
</gene>
<protein>
    <submittedName>
        <fullName evidence="1">Uncharacterized protein</fullName>
    </submittedName>
</protein>
<organism evidence="1 2">
    <name type="scientific">Corynebacterium cystitidis DSM 20524</name>
    <dbReference type="NCBI Taxonomy" id="1121357"/>
    <lineage>
        <taxon>Bacteria</taxon>
        <taxon>Bacillati</taxon>
        <taxon>Actinomycetota</taxon>
        <taxon>Actinomycetes</taxon>
        <taxon>Mycobacteriales</taxon>
        <taxon>Corynebacteriaceae</taxon>
        <taxon>Corynebacterium</taxon>
    </lineage>
</organism>
<accession>A0A1H9P785</accession>
<proteinExistence type="predicted"/>